<evidence type="ECO:0000313" key="14">
    <source>
        <dbReference type="Proteomes" id="UP000006039"/>
    </source>
</evidence>
<evidence type="ECO:0000313" key="12">
    <source>
        <dbReference type="EMBL" id="EJT75184.1"/>
    </source>
</evidence>
<name>J3NV12_GAET3</name>
<dbReference type="Gene3D" id="1.25.40.180">
    <property type="match status" value="1"/>
</dbReference>
<keyword evidence="5" id="KW-0396">Initiation factor</keyword>
<dbReference type="PANTHER" id="PTHR45887:SF1">
    <property type="entry name" value="TRANSLATION INITIATION FACTOR EIF-2B SUBUNIT EPSILON"/>
    <property type="match status" value="1"/>
</dbReference>
<evidence type="ECO:0000256" key="9">
    <source>
        <dbReference type="ARBA" id="ARBA00044345"/>
    </source>
</evidence>
<dbReference type="GO" id="GO:0031369">
    <property type="term" value="F:translation initiation factor binding"/>
    <property type="evidence" value="ECO:0007669"/>
    <property type="project" value="InterPro"/>
</dbReference>
<reference evidence="12" key="2">
    <citation type="submission" date="2010-07" db="EMBL/GenBank/DDBJ databases">
        <authorList>
            <consortium name="The Broad Institute Genome Sequencing Platform"/>
            <consortium name="Broad Institute Genome Sequencing Center for Infectious Disease"/>
            <person name="Ma L.-J."/>
            <person name="Dead R."/>
            <person name="Young S."/>
            <person name="Zeng Q."/>
            <person name="Koehrsen M."/>
            <person name="Alvarado L."/>
            <person name="Berlin A."/>
            <person name="Chapman S.B."/>
            <person name="Chen Z."/>
            <person name="Freedman E."/>
            <person name="Gellesch M."/>
            <person name="Goldberg J."/>
            <person name="Griggs A."/>
            <person name="Gujja S."/>
            <person name="Heilman E.R."/>
            <person name="Heiman D."/>
            <person name="Hepburn T."/>
            <person name="Howarth C."/>
            <person name="Jen D."/>
            <person name="Larson L."/>
            <person name="Mehta T."/>
            <person name="Neiman D."/>
            <person name="Pearson M."/>
            <person name="Roberts A."/>
            <person name="Saif S."/>
            <person name="Shea T."/>
            <person name="Shenoy N."/>
            <person name="Sisk P."/>
            <person name="Stolte C."/>
            <person name="Sykes S."/>
            <person name="Walk T."/>
            <person name="White J."/>
            <person name="Yandava C."/>
            <person name="Haas B."/>
            <person name="Nusbaum C."/>
            <person name="Birren B."/>
        </authorList>
    </citation>
    <scope>NUCLEOTIDE SEQUENCE</scope>
    <source>
        <strain evidence="12">R3-111a-1</strain>
    </source>
</reference>
<evidence type="ECO:0000313" key="13">
    <source>
        <dbReference type="EnsemblFungi" id="EJT75184"/>
    </source>
</evidence>
<dbReference type="HOGENOM" id="CLU_012507_1_0_1"/>
<sequence length="740" mass="79524">MSKAAKAAGQKAKKAGAEEKREDVLQAVVLADSFQDRFAPFSLERPRCLLPLANTPLIEYTLEYLAMNGVAEVFVYCGNHTDQVEQYIADSPRWSPSGRRSPFSLLEFVRVNDASSPGDFLRDLDGRGLISGDFILVHGDLVANIPLDAALTAHRRRREANRDAIMTMVLRESGKSTAHRTKSQPVTPVFAIDAADGRCLHYEELSPGQADRYVRLDPAVLEHGTVELRADLIDCEIDICTPDVLALWSDSFDYESPRRNFLHGVLKDWELNGKLIHTEVVSRGYAARAASLRLYESVTRDVVGRWAFPMVPDNNLVHGQDYSLRAGFVYAEKGVKFEAGSHVDRSVVGMKSVVGPGSTVSNSVVGCRCYIGSNVVIEDSIIWSDATIEDGAVIKRSIVAGSVTIGRGCTLPEGSLVSFGVHIGDGVSLPPKTTLSLLTHDRVLADSNKTLLGPSGKGAVYKYDDDDDQGDEEDVDELDPAVLQRSLIYSLEHLNISSSSISSFDSVFDEDDDEAGMGAGPGGLSVPHGERHMSFSSVNSGGSGGEGVRSTFHTDAVTSLVEALRSEDASDLDAAKLEFMGLRLANDASDAQVRRAIATALVRTAVELMTLPAAPLEPSKAAERALKAKKGTAKFVAEVGVGEDQPAFALALHKAAAGSSVVEPARAGALLSALLQQLYAADVLEDDGIMAWWEASADAVTAASGPGGGERMAAVREKCQRLVEWLQEDDDDDDSDEDDD</sequence>
<comment type="similarity">
    <text evidence="2">Belongs to the eIF-2B gamma/epsilon subunits family.</text>
</comment>
<accession>J3NV12</accession>
<reference evidence="14" key="1">
    <citation type="submission" date="2010-07" db="EMBL/GenBank/DDBJ databases">
        <title>The genome sequence of Gaeumannomyces graminis var. tritici strain R3-111a-1.</title>
        <authorList>
            <consortium name="The Broad Institute Genome Sequencing Platform"/>
            <person name="Ma L.-J."/>
            <person name="Dead R."/>
            <person name="Young S."/>
            <person name="Zeng Q."/>
            <person name="Koehrsen M."/>
            <person name="Alvarado L."/>
            <person name="Berlin A."/>
            <person name="Chapman S.B."/>
            <person name="Chen Z."/>
            <person name="Freedman E."/>
            <person name="Gellesch M."/>
            <person name="Goldberg J."/>
            <person name="Griggs A."/>
            <person name="Gujja S."/>
            <person name="Heilman E.R."/>
            <person name="Heiman D."/>
            <person name="Hepburn T."/>
            <person name="Howarth C."/>
            <person name="Jen D."/>
            <person name="Larson L."/>
            <person name="Mehta T."/>
            <person name="Neiman D."/>
            <person name="Pearson M."/>
            <person name="Roberts A."/>
            <person name="Saif S."/>
            <person name="Shea T."/>
            <person name="Shenoy N."/>
            <person name="Sisk P."/>
            <person name="Stolte C."/>
            <person name="Sykes S."/>
            <person name="Walk T."/>
            <person name="White J."/>
            <person name="Yandava C."/>
            <person name="Haas B."/>
            <person name="Nusbaum C."/>
            <person name="Birren B."/>
        </authorList>
    </citation>
    <scope>NUCLEOTIDE SEQUENCE [LARGE SCALE GENOMIC DNA]</scope>
    <source>
        <strain evidence="14">R3-111a-1</strain>
    </source>
</reference>
<evidence type="ECO:0000256" key="10">
    <source>
        <dbReference type="ARBA" id="ARBA00046432"/>
    </source>
</evidence>
<reference evidence="13" key="4">
    <citation type="journal article" date="2015" name="G3 (Bethesda)">
        <title>Genome sequences of three phytopathogenic species of the Magnaporthaceae family of fungi.</title>
        <authorList>
            <person name="Okagaki L.H."/>
            <person name="Nunes C.C."/>
            <person name="Sailsbery J."/>
            <person name="Clay B."/>
            <person name="Brown D."/>
            <person name="John T."/>
            <person name="Oh Y."/>
            <person name="Young N."/>
            <person name="Fitzgerald M."/>
            <person name="Haas B.J."/>
            <person name="Zeng Q."/>
            <person name="Young S."/>
            <person name="Adiconis X."/>
            <person name="Fan L."/>
            <person name="Levin J.Z."/>
            <person name="Mitchell T.K."/>
            <person name="Okubara P.A."/>
            <person name="Farman M.L."/>
            <person name="Kohn L.M."/>
            <person name="Birren B."/>
            <person name="Ma L.-J."/>
            <person name="Dean R.A."/>
        </authorList>
    </citation>
    <scope>NUCLEOTIDE SEQUENCE</scope>
    <source>
        <strain evidence="13">R3-111a-1</strain>
    </source>
</reference>
<dbReference type="CDD" id="cd05787">
    <property type="entry name" value="LbH_eIF2B_epsilon"/>
    <property type="match status" value="1"/>
</dbReference>
<dbReference type="FunFam" id="3.90.550.10:FF:000066">
    <property type="entry name" value="Translation initiation factor eIF-2B subunit epsilon"/>
    <property type="match status" value="1"/>
</dbReference>
<dbReference type="GO" id="GO:0003743">
    <property type="term" value="F:translation initiation factor activity"/>
    <property type="evidence" value="ECO:0007669"/>
    <property type="project" value="EnsemblFungi"/>
</dbReference>
<dbReference type="STRING" id="644352.J3NV12"/>
<dbReference type="EMBL" id="GL385397">
    <property type="protein sequence ID" value="EJT75184.1"/>
    <property type="molecule type" value="Genomic_DNA"/>
</dbReference>
<dbReference type="InterPro" id="IPR016024">
    <property type="entry name" value="ARM-type_fold"/>
</dbReference>
<comment type="subcellular location">
    <subcellularLocation>
        <location evidence="1">Cytoplasm</location>
        <location evidence="1">Cytosol</location>
    </subcellularLocation>
</comment>
<dbReference type="PANTHER" id="PTHR45887">
    <property type="entry name" value="TRANSLATION INITIATION FACTOR EIF-2B SUBUNIT EPSILON"/>
    <property type="match status" value="1"/>
</dbReference>
<dbReference type="AlphaFoldDB" id="J3NV12"/>
<dbReference type="Pfam" id="PF25084">
    <property type="entry name" value="LbH_EIF2B"/>
    <property type="match status" value="1"/>
</dbReference>
<dbReference type="Proteomes" id="UP000006039">
    <property type="component" value="Unassembled WGS sequence"/>
</dbReference>
<gene>
    <name evidence="13" type="primary">20345579</name>
    <name evidence="12" type="ORF">GGTG_05121</name>
</gene>
<evidence type="ECO:0000256" key="8">
    <source>
        <dbReference type="ARBA" id="ARBA00044144"/>
    </source>
</evidence>
<dbReference type="GO" id="GO:0002183">
    <property type="term" value="P:cytoplasmic translational initiation"/>
    <property type="evidence" value="ECO:0007669"/>
    <property type="project" value="EnsemblFungi"/>
</dbReference>
<evidence type="ECO:0000256" key="3">
    <source>
        <dbReference type="ARBA" id="ARBA00018601"/>
    </source>
</evidence>
<protein>
    <recommendedName>
        <fullName evidence="3">Mannose-1-phosphate guanyltransferase</fullName>
    </recommendedName>
    <alternativeName>
        <fullName evidence="7">GDP-mannose pyrophosphorylase</fullName>
    </alternativeName>
    <alternativeName>
        <fullName evidence="6">GTP-mannose-1-phosphate guanylyltransferase</fullName>
    </alternativeName>
    <alternativeName>
        <fullName evidence="8">Translation initiation factor eIF2B subunit epsilon</fullName>
    </alternativeName>
    <alternativeName>
        <fullName evidence="9">eIF2B GDP-GTP exchange factor subunit epsilon</fullName>
    </alternativeName>
</protein>
<dbReference type="InterPro" id="IPR051956">
    <property type="entry name" value="eIF2B_epsilon"/>
</dbReference>
<dbReference type="PROSITE" id="PS51363">
    <property type="entry name" value="W2"/>
    <property type="match status" value="1"/>
</dbReference>
<dbReference type="GO" id="GO:0005085">
    <property type="term" value="F:guanyl-nucleotide exchange factor activity"/>
    <property type="evidence" value="ECO:0007669"/>
    <property type="project" value="EnsemblFungi"/>
</dbReference>
<organism evidence="12">
    <name type="scientific">Gaeumannomyces tritici (strain R3-111a-1)</name>
    <name type="common">Wheat and barley take-all root rot fungus</name>
    <name type="synonym">Gaeumannomyces graminis var. tritici</name>
    <dbReference type="NCBI Taxonomy" id="644352"/>
    <lineage>
        <taxon>Eukaryota</taxon>
        <taxon>Fungi</taxon>
        <taxon>Dikarya</taxon>
        <taxon>Ascomycota</taxon>
        <taxon>Pezizomycotina</taxon>
        <taxon>Sordariomycetes</taxon>
        <taxon>Sordariomycetidae</taxon>
        <taxon>Magnaporthales</taxon>
        <taxon>Magnaporthaceae</taxon>
        <taxon>Gaeumannomyces</taxon>
    </lineage>
</organism>
<reference evidence="13" key="5">
    <citation type="submission" date="2018-04" db="UniProtKB">
        <authorList>
            <consortium name="EnsemblFungi"/>
        </authorList>
    </citation>
    <scope>IDENTIFICATION</scope>
    <source>
        <strain evidence="13">R3-111a-1</strain>
    </source>
</reference>
<keyword evidence="4" id="KW-0963">Cytoplasm</keyword>
<dbReference type="GO" id="GO:0005829">
    <property type="term" value="C:cytosol"/>
    <property type="evidence" value="ECO:0007669"/>
    <property type="project" value="UniProtKB-SubCell"/>
</dbReference>
<dbReference type="InterPro" id="IPR029044">
    <property type="entry name" value="Nucleotide-diphossugar_trans"/>
</dbReference>
<dbReference type="SUPFAM" id="SSF48371">
    <property type="entry name" value="ARM repeat"/>
    <property type="match status" value="1"/>
</dbReference>
<dbReference type="GeneID" id="20345579"/>
<dbReference type="GO" id="GO:0005851">
    <property type="term" value="C:eukaryotic translation initiation factor 2B complex"/>
    <property type="evidence" value="ECO:0007669"/>
    <property type="project" value="EnsemblFungi"/>
</dbReference>
<dbReference type="VEuPathDB" id="FungiDB:GGTG_05121"/>
<evidence type="ECO:0000256" key="2">
    <source>
        <dbReference type="ARBA" id="ARBA00007878"/>
    </source>
</evidence>
<dbReference type="CDD" id="cd11558">
    <property type="entry name" value="W2_eIF2B_epsilon"/>
    <property type="match status" value="1"/>
</dbReference>
<dbReference type="InterPro" id="IPR056764">
    <property type="entry name" value="LbH_EIF2B3/5"/>
</dbReference>
<evidence type="ECO:0000256" key="7">
    <source>
        <dbReference type="ARBA" id="ARBA00031190"/>
    </source>
</evidence>
<dbReference type="RefSeq" id="XP_009221184.1">
    <property type="nucleotide sequence ID" value="XM_009222920.1"/>
</dbReference>
<dbReference type="eggNOG" id="KOG1461">
    <property type="taxonomic scope" value="Eukaryota"/>
</dbReference>
<evidence type="ECO:0000256" key="5">
    <source>
        <dbReference type="ARBA" id="ARBA00022540"/>
    </source>
</evidence>
<dbReference type="InterPro" id="IPR044123">
    <property type="entry name" value="W2_eIF2B_epsilon"/>
</dbReference>
<dbReference type="Pfam" id="PF00483">
    <property type="entry name" value="NTP_transferase"/>
    <property type="match status" value="1"/>
</dbReference>
<dbReference type="Pfam" id="PF02020">
    <property type="entry name" value="W2"/>
    <property type="match status" value="1"/>
</dbReference>
<comment type="subunit">
    <text evidence="10">Component of the translation initiation factor 2B (eIF2B) complex which is a heterodecamer of two sets of five different subunits: alpha, beta, gamma, delta and epsilon. Subunits alpha, beta and delta comprise a regulatory subcomplex and subunits epsilon and gamma comprise a catalytic subcomplex. Within the complex, the hexameric regulatory complex resides at the center, with the two heterodimeric catalytic subcomplexes bound on opposite sides.</text>
</comment>
<dbReference type="OrthoDB" id="424572at2759"/>
<dbReference type="InterPro" id="IPR035543">
    <property type="entry name" value="eIF-2B_epsilon_N"/>
</dbReference>
<evidence type="ECO:0000256" key="1">
    <source>
        <dbReference type="ARBA" id="ARBA00004514"/>
    </source>
</evidence>
<dbReference type="CDD" id="cd04197">
    <property type="entry name" value="eIF-2B_epsilon_N"/>
    <property type="match status" value="1"/>
</dbReference>
<dbReference type="InterPro" id="IPR005835">
    <property type="entry name" value="NTP_transferase_dom"/>
</dbReference>
<reference evidence="12" key="3">
    <citation type="submission" date="2010-09" db="EMBL/GenBank/DDBJ databases">
        <title>Annotation of Gaeumannomyces graminis var. tritici R3-111a-1.</title>
        <authorList>
            <consortium name="The Broad Institute Genome Sequencing Platform"/>
            <person name="Ma L.-J."/>
            <person name="Dead R."/>
            <person name="Young S.K."/>
            <person name="Zeng Q."/>
            <person name="Gargeya S."/>
            <person name="Fitzgerald M."/>
            <person name="Haas B."/>
            <person name="Abouelleil A."/>
            <person name="Alvarado L."/>
            <person name="Arachchi H.M."/>
            <person name="Berlin A."/>
            <person name="Brown A."/>
            <person name="Chapman S.B."/>
            <person name="Chen Z."/>
            <person name="Dunbar C."/>
            <person name="Freedman E."/>
            <person name="Gearin G."/>
            <person name="Gellesch M."/>
            <person name="Goldberg J."/>
            <person name="Griggs A."/>
            <person name="Gujja S."/>
            <person name="Heiman D."/>
            <person name="Howarth C."/>
            <person name="Larson L."/>
            <person name="Lui A."/>
            <person name="MacDonald P.J.P."/>
            <person name="Mehta T."/>
            <person name="Montmayeur A."/>
            <person name="Murphy C."/>
            <person name="Neiman D."/>
            <person name="Pearson M."/>
            <person name="Priest M."/>
            <person name="Roberts A."/>
            <person name="Saif S."/>
            <person name="Shea T."/>
            <person name="Shenoy N."/>
            <person name="Sisk P."/>
            <person name="Stolte C."/>
            <person name="Sykes S."/>
            <person name="Yandava C."/>
            <person name="Wortman J."/>
            <person name="Nusbaum C."/>
            <person name="Birren B."/>
        </authorList>
    </citation>
    <scope>NUCLEOTIDE SEQUENCE</scope>
    <source>
        <strain evidence="12">R3-111a-1</strain>
    </source>
</reference>
<proteinExistence type="inferred from homology"/>
<keyword evidence="14" id="KW-1185">Reference proteome</keyword>
<dbReference type="FunCoup" id="J3NV12">
    <property type="interactions" value="1137"/>
</dbReference>
<evidence type="ECO:0000259" key="11">
    <source>
        <dbReference type="PROSITE" id="PS51363"/>
    </source>
</evidence>
<dbReference type="Gene3D" id="2.160.10.10">
    <property type="entry name" value="Hexapeptide repeat proteins"/>
    <property type="match status" value="1"/>
</dbReference>
<dbReference type="EnsemblFungi" id="EJT75184">
    <property type="protein sequence ID" value="EJT75184"/>
    <property type="gene ID" value="GGTG_05121"/>
</dbReference>
<dbReference type="SUPFAM" id="SSF53448">
    <property type="entry name" value="Nucleotide-diphospho-sugar transferases"/>
    <property type="match status" value="1"/>
</dbReference>
<feature type="domain" description="W2" evidence="11">
    <location>
        <begin position="547"/>
        <end position="736"/>
    </location>
</feature>
<keyword evidence="5" id="KW-0648">Protein biosynthesis</keyword>
<dbReference type="InterPro" id="IPR003307">
    <property type="entry name" value="W2_domain"/>
</dbReference>
<evidence type="ECO:0000256" key="6">
    <source>
        <dbReference type="ARBA" id="ARBA00030179"/>
    </source>
</evidence>
<evidence type="ECO:0000256" key="4">
    <source>
        <dbReference type="ARBA" id="ARBA00022490"/>
    </source>
</evidence>
<dbReference type="SMART" id="SM00515">
    <property type="entry name" value="eIF5C"/>
    <property type="match status" value="1"/>
</dbReference>
<dbReference type="Gene3D" id="3.90.550.10">
    <property type="entry name" value="Spore Coat Polysaccharide Biosynthesis Protein SpsA, Chain A"/>
    <property type="match status" value="1"/>
</dbReference>